<evidence type="ECO:0000259" key="2">
    <source>
        <dbReference type="PROSITE" id="PS50072"/>
    </source>
</evidence>
<reference evidence="5" key="2">
    <citation type="journal article" date="2019" name="Int. J. Syst. Evol. Microbiol.">
        <title>The Global Catalogue of Microorganisms (GCM) 10K type strain sequencing project: providing services to taxonomists for standard genome sequencing and annotation.</title>
        <authorList>
            <consortium name="The Broad Institute Genomics Platform"/>
            <consortium name="The Broad Institute Genome Sequencing Center for Infectious Disease"/>
            <person name="Wu L."/>
            <person name="Ma J."/>
        </authorList>
    </citation>
    <scope>NUCLEOTIDE SEQUENCE [LARGE SCALE GENOMIC DNA]</scope>
    <source>
        <strain evidence="5">NBRC 112299</strain>
    </source>
</reference>
<dbReference type="InterPro" id="IPR029000">
    <property type="entry name" value="Cyclophilin-like_dom_sf"/>
</dbReference>
<evidence type="ECO:0000313" key="5">
    <source>
        <dbReference type="Proteomes" id="UP001157125"/>
    </source>
</evidence>
<keyword evidence="5" id="KW-1185">Reference proteome</keyword>
<dbReference type="EMBL" id="BSUN01000001">
    <property type="protein sequence ID" value="GMA33845.1"/>
    <property type="molecule type" value="Genomic_DNA"/>
</dbReference>
<evidence type="ECO:0000313" key="4">
    <source>
        <dbReference type="EMBL" id="GMA37743.1"/>
    </source>
</evidence>
<gene>
    <name evidence="3" type="ORF">GCM10025876_00490</name>
    <name evidence="4" type="ORF">GCM10025876_39470</name>
</gene>
<dbReference type="PANTHER" id="PTHR45625:SF3">
    <property type="entry name" value="PEPTIDYL-PROLYL CIS-TRANS ISOMERASE B-RELATED"/>
    <property type="match status" value="1"/>
</dbReference>
<name>A0ABQ6I7X9_9MICO</name>
<dbReference type="InterPro" id="IPR002130">
    <property type="entry name" value="Cyclophilin-type_PPIase_dom"/>
</dbReference>
<sequence length="132" mass="13446">MAQDGYFDQTECHRITTSGIYVLQCGDPTATGTGGPAYSYGPIENAPADDVYPAGTLAMARVGGDGESMGSQFFIVYDDSTIPSDSAGGYTVFGQVTEGLSIVEGVASAGTITGESDGQPAQSVILNEVSVS</sequence>
<accession>A0ABQ6I7X9</accession>
<dbReference type="EMBL" id="BSUN01000001">
    <property type="protein sequence ID" value="GMA37743.1"/>
    <property type="molecule type" value="Genomic_DNA"/>
</dbReference>
<dbReference type="InterPro" id="IPR044666">
    <property type="entry name" value="Cyclophilin_A-like"/>
</dbReference>
<evidence type="ECO:0000256" key="1">
    <source>
        <dbReference type="ARBA" id="ARBA00002388"/>
    </source>
</evidence>
<dbReference type="PROSITE" id="PS50072">
    <property type="entry name" value="CSA_PPIASE_2"/>
    <property type="match status" value="1"/>
</dbReference>
<proteinExistence type="predicted"/>
<dbReference type="RefSeq" id="WP_284327079.1">
    <property type="nucleotide sequence ID" value="NZ_BSUN01000001.1"/>
</dbReference>
<protein>
    <recommendedName>
        <fullName evidence="2">PPIase cyclophilin-type domain-containing protein</fullName>
    </recommendedName>
</protein>
<comment type="function">
    <text evidence="1">PPIases accelerate the folding of proteins. It catalyzes the cis-trans isomerization of proline imidic peptide bonds in oligopeptides.</text>
</comment>
<feature type="domain" description="PPIase cyclophilin-type" evidence="2">
    <location>
        <begin position="1"/>
        <end position="131"/>
    </location>
</feature>
<dbReference type="Gene3D" id="2.40.100.10">
    <property type="entry name" value="Cyclophilin-like"/>
    <property type="match status" value="1"/>
</dbReference>
<reference evidence="3" key="1">
    <citation type="journal article" date="2014" name="Int. J. Syst. Evol. Microbiol.">
        <title>Complete genome of a new Firmicutes species belonging to the dominant human colonic microbiota ('Ruminococcus bicirculans') reveals two chromosomes and a selective capacity to utilize plant glucans.</title>
        <authorList>
            <consortium name="NISC Comparative Sequencing Program"/>
            <person name="Wegmann U."/>
            <person name="Louis P."/>
            <person name="Goesmann A."/>
            <person name="Henrissat B."/>
            <person name="Duncan S.H."/>
            <person name="Flint H.J."/>
        </authorList>
    </citation>
    <scope>NUCLEOTIDE SEQUENCE</scope>
    <source>
        <strain evidence="3">NBRC 112299</strain>
    </source>
</reference>
<dbReference type="Proteomes" id="UP001157125">
    <property type="component" value="Unassembled WGS sequence"/>
</dbReference>
<dbReference type="SUPFAM" id="SSF50891">
    <property type="entry name" value="Cyclophilin-like"/>
    <property type="match status" value="1"/>
</dbReference>
<evidence type="ECO:0000313" key="3">
    <source>
        <dbReference type="EMBL" id="GMA33845.1"/>
    </source>
</evidence>
<organism evidence="3 5">
    <name type="scientific">Demequina litorisediminis</name>
    <dbReference type="NCBI Taxonomy" id="1849022"/>
    <lineage>
        <taxon>Bacteria</taxon>
        <taxon>Bacillati</taxon>
        <taxon>Actinomycetota</taxon>
        <taxon>Actinomycetes</taxon>
        <taxon>Micrococcales</taxon>
        <taxon>Demequinaceae</taxon>
        <taxon>Demequina</taxon>
    </lineage>
</organism>
<reference evidence="3" key="3">
    <citation type="submission" date="2023-02" db="EMBL/GenBank/DDBJ databases">
        <authorList>
            <person name="Sun Q."/>
            <person name="Mori K."/>
        </authorList>
    </citation>
    <scope>NUCLEOTIDE SEQUENCE</scope>
    <source>
        <strain evidence="3">NBRC 112299</strain>
    </source>
</reference>
<dbReference type="PANTHER" id="PTHR45625">
    <property type="entry name" value="PEPTIDYL-PROLYL CIS-TRANS ISOMERASE-RELATED"/>
    <property type="match status" value="1"/>
</dbReference>
<comment type="caution">
    <text evidence="3">The sequence shown here is derived from an EMBL/GenBank/DDBJ whole genome shotgun (WGS) entry which is preliminary data.</text>
</comment>
<dbReference type="Pfam" id="PF00160">
    <property type="entry name" value="Pro_isomerase"/>
    <property type="match status" value="1"/>
</dbReference>